<dbReference type="InterPro" id="IPR013783">
    <property type="entry name" value="Ig-like_fold"/>
</dbReference>
<dbReference type="SMART" id="SM00406">
    <property type="entry name" value="IGv"/>
    <property type="match status" value="1"/>
</dbReference>
<dbReference type="InterPro" id="IPR036179">
    <property type="entry name" value="Ig-like_dom_sf"/>
</dbReference>
<keyword evidence="5 12" id="KW-1133">Transmembrane helix</keyword>
<dbReference type="SMART" id="SM00409">
    <property type="entry name" value="IG"/>
    <property type="match status" value="1"/>
</dbReference>
<keyword evidence="15" id="KW-1185">Reference proteome</keyword>
<dbReference type="AlphaFoldDB" id="A0A8S4BFZ0"/>
<dbReference type="SUPFAM" id="SSF48726">
    <property type="entry name" value="Immunoglobulin"/>
    <property type="match status" value="1"/>
</dbReference>
<dbReference type="GO" id="GO:0071222">
    <property type="term" value="P:cellular response to lipopolysaccharide"/>
    <property type="evidence" value="ECO:0007669"/>
    <property type="project" value="TreeGrafter"/>
</dbReference>
<keyword evidence="10" id="KW-0393">Immunoglobulin domain</keyword>
<dbReference type="GO" id="GO:0042102">
    <property type="term" value="P:positive regulation of T cell proliferation"/>
    <property type="evidence" value="ECO:0007669"/>
    <property type="project" value="TreeGrafter"/>
</dbReference>
<dbReference type="InterPro" id="IPR007110">
    <property type="entry name" value="Ig-like_dom"/>
</dbReference>
<evidence type="ECO:0000313" key="15">
    <source>
        <dbReference type="Proteomes" id="UP000677803"/>
    </source>
</evidence>
<comment type="subcellular location">
    <subcellularLocation>
        <location evidence="1">Cell membrane</location>
        <topology evidence="1">Single-pass type I membrane protein</topology>
    </subcellularLocation>
</comment>
<evidence type="ECO:0000256" key="7">
    <source>
        <dbReference type="ARBA" id="ARBA00023157"/>
    </source>
</evidence>
<keyword evidence="4" id="KW-0732">Signal</keyword>
<dbReference type="Proteomes" id="UP000677803">
    <property type="component" value="Unassembled WGS sequence"/>
</dbReference>
<dbReference type="GO" id="GO:0007166">
    <property type="term" value="P:cell surface receptor signaling pathway"/>
    <property type="evidence" value="ECO:0007669"/>
    <property type="project" value="TreeGrafter"/>
</dbReference>
<dbReference type="InterPro" id="IPR013106">
    <property type="entry name" value="Ig_V-set"/>
</dbReference>
<keyword evidence="3 12" id="KW-0812">Transmembrane</keyword>
<accession>A0A8S4BFZ0</accession>
<dbReference type="InterPro" id="IPR051713">
    <property type="entry name" value="T-cell_Activation_Regulation"/>
</dbReference>
<evidence type="ECO:0000256" key="10">
    <source>
        <dbReference type="ARBA" id="ARBA00023319"/>
    </source>
</evidence>
<evidence type="ECO:0000313" key="14">
    <source>
        <dbReference type="EMBL" id="CAG5965549.1"/>
    </source>
</evidence>
<keyword evidence="9" id="KW-0325">Glycoprotein</keyword>
<keyword evidence="2" id="KW-1003">Cell membrane</keyword>
<evidence type="ECO:0000256" key="12">
    <source>
        <dbReference type="SAM" id="Phobius"/>
    </source>
</evidence>
<feature type="compositionally biased region" description="Basic and acidic residues" evidence="11">
    <location>
        <begin position="1"/>
        <end position="10"/>
    </location>
</feature>
<dbReference type="InterPro" id="IPR003599">
    <property type="entry name" value="Ig_sub"/>
</dbReference>
<evidence type="ECO:0000256" key="3">
    <source>
        <dbReference type="ARBA" id="ARBA00022692"/>
    </source>
</evidence>
<feature type="transmembrane region" description="Helical" evidence="12">
    <location>
        <begin position="199"/>
        <end position="218"/>
    </location>
</feature>
<dbReference type="Pfam" id="PF07686">
    <property type="entry name" value="V-set"/>
    <property type="match status" value="1"/>
</dbReference>
<sequence length="281" mass="31675">MFGVKTRADPRLPSPLGQGSKVSRRPGAPHLPSPVSVTWSMRREVRGAPSMAFSSPTMASSEAETLWKDRLLERVQKLRITAEAGQDVSLPCETGTETKILLVEWIRPDLRPDVVLYYRDDHLFQNLQHASFRNRVDLRDEERRDGNASLVLRDVKMNDTGTYQCRLIQGAGAQDLMLISTVHLEVSPPPGAQDAQLELTVAVCVLCLLVVVVLLVLFHQKKACWLKWFPCRPPEEPELDLKSLLSKYPPEQRNQMLKSLLSVYPPAELKKLLETEDTSSL</sequence>
<reference evidence="14" key="1">
    <citation type="submission" date="2021-05" db="EMBL/GenBank/DDBJ databases">
        <authorList>
            <person name="Tigano A."/>
        </authorList>
    </citation>
    <scope>NUCLEOTIDE SEQUENCE</scope>
</reference>
<dbReference type="PANTHER" id="PTHR25466">
    <property type="entry name" value="T-LYMPHOCYTE ACTIVATION ANTIGEN"/>
    <property type="match status" value="1"/>
</dbReference>
<dbReference type="EMBL" id="CAJRST010027779">
    <property type="protein sequence ID" value="CAG5965549.1"/>
    <property type="molecule type" value="Genomic_DNA"/>
</dbReference>
<evidence type="ECO:0000259" key="13">
    <source>
        <dbReference type="PROSITE" id="PS50835"/>
    </source>
</evidence>
<evidence type="ECO:0000256" key="11">
    <source>
        <dbReference type="SAM" id="MobiDB-lite"/>
    </source>
</evidence>
<evidence type="ECO:0000256" key="8">
    <source>
        <dbReference type="ARBA" id="ARBA00023170"/>
    </source>
</evidence>
<evidence type="ECO:0000256" key="6">
    <source>
        <dbReference type="ARBA" id="ARBA00023136"/>
    </source>
</evidence>
<dbReference type="OrthoDB" id="9049620at2759"/>
<dbReference type="GO" id="GO:0006955">
    <property type="term" value="P:immune response"/>
    <property type="evidence" value="ECO:0007669"/>
    <property type="project" value="TreeGrafter"/>
</dbReference>
<protein>
    <submittedName>
        <fullName evidence="14">(Atlantic silverside) hypothetical protein</fullName>
    </submittedName>
</protein>
<dbReference type="GO" id="GO:0042130">
    <property type="term" value="P:negative regulation of T cell proliferation"/>
    <property type="evidence" value="ECO:0007669"/>
    <property type="project" value="TreeGrafter"/>
</dbReference>
<keyword evidence="6 12" id="KW-0472">Membrane</keyword>
<evidence type="ECO:0000256" key="2">
    <source>
        <dbReference type="ARBA" id="ARBA00022475"/>
    </source>
</evidence>
<feature type="region of interest" description="Disordered" evidence="11">
    <location>
        <begin position="1"/>
        <end position="36"/>
    </location>
</feature>
<evidence type="ECO:0000256" key="4">
    <source>
        <dbReference type="ARBA" id="ARBA00022729"/>
    </source>
</evidence>
<dbReference type="GO" id="GO:0031295">
    <property type="term" value="P:T cell costimulation"/>
    <property type="evidence" value="ECO:0007669"/>
    <property type="project" value="TreeGrafter"/>
</dbReference>
<comment type="caution">
    <text evidence="14">The sequence shown here is derived from an EMBL/GenBank/DDBJ whole genome shotgun (WGS) entry which is preliminary data.</text>
</comment>
<name>A0A8S4BFZ0_9TELE</name>
<dbReference type="PANTHER" id="PTHR25466:SF9">
    <property type="entry name" value="FIBRONECTIN TYPE-III DOMAIN-CONTAINING PROTEIN"/>
    <property type="match status" value="1"/>
</dbReference>
<proteinExistence type="predicted"/>
<dbReference type="GO" id="GO:0009897">
    <property type="term" value="C:external side of plasma membrane"/>
    <property type="evidence" value="ECO:0007669"/>
    <property type="project" value="TreeGrafter"/>
</dbReference>
<evidence type="ECO:0000256" key="9">
    <source>
        <dbReference type="ARBA" id="ARBA00023180"/>
    </source>
</evidence>
<evidence type="ECO:0000256" key="5">
    <source>
        <dbReference type="ARBA" id="ARBA00022989"/>
    </source>
</evidence>
<evidence type="ECO:0000256" key="1">
    <source>
        <dbReference type="ARBA" id="ARBA00004251"/>
    </source>
</evidence>
<organism evidence="14 15">
    <name type="scientific">Menidia menidia</name>
    <name type="common">Atlantic silverside</name>
    <dbReference type="NCBI Taxonomy" id="238744"/>
    <lineage>
        <taxon>Eukaryota</taxon>
        <taxon>Metazoa</taxon>
        <taxon>Chordata</taxon>
        <taxon>Craniata</taxon>
        <taxon>Vertebrata</taxon>
        <taxon>Euteleostomi</taxon>
        <taxon>Actinopterygii</taxon>
        <taxon>Neopterygii</taxon>
        <taxon>Teleostei</taxon>
        <taxon>Neoteleostei</taxon>
        <taxon>Acanthomorphata</taxon>
        <taxon>Ovalentaria</taxon>
        <taxon>Atherinomorphae</taxon>
        <taxon>Atheriniformes</taxon>
        <taxon>Atherinopsidae</taxon>
        <taxon>Menidiinae</taxon>
        <taxon>Menidia</taxon>
    </lineage>
</organism>
<dbReference type="PROSITE" id="PS50835">
    <property type="entry name" value="IG_LIKE"/>
    <property type="match status" value="1"/>
</dbReference>
<dbReference type="Gene3D" id="2.60.40.10">
    <property type="entry name" value="Immunoglobulins"/>
    <property type="match status" value="1"/>
</dbReference>
<feature type="domain" description="Ig-like" evidence="13">
    <location>
        <begin position="56"/>
        <end position="180"/>
    </location>
</feature>
<gene>
    <name evidence="14" type="ORF">MMEN_LOCUS15690</name>
</gene>
<keyword evidence="7" id="KW-1015">Disulfide bond</keyword>
<keyword evidence="8" id="KW-0675">Receptor</keyword>